<protein>
    <submittedName>
        <fullName evidence="1">Uncharacterized protein</fullName>
    </submittedName>
</protein>
<dbReference type="PATRIC" id="fig|1197325.3.peg.636"/>
<accession>I6Z6Y5</accession>
<dbReference type="HOGENOM" id="CLU_106274_0_0_14"/>
<dbReference type="STRING" id="1197325.WEN_02950"/>
<dbReference type="AlphaFoldDB" id="I6Z6Y5"/>
<reference evidence="1 2" key="1">
    <citation type="journal article" date="2012" name="J. Bacteriol.">
        <title>Complete genome sequence of Mycoplasma wenyonii strain Massachusetts.</title>
        <authorList>
            <person name="Dos Santos A.P."/>
            <person name="Guimaraes A.M."/>
            <person name="do Nascimento N.C."/>
            <person name="Sanmiguel P.J."/>
            <person name="Messick J.B."/>
        </authorList>
    </citation>
    <scope>NUCLEOTIDE SEQUENCE [LARGE SCALE GENOMIC DNA]</scope>
    <source>
        <strain evidence="1 2">Massachusetts</strain>
    </source>
</reference>
<sequence>MEFLFCFDTGDLVVPPFLFHYSFKRGVQKKDRLNWVESISKTHTLTFKNGASGQISSKLKPYFSWLWKYQPTFNPNERCKITKKDGEVNPKNYELICETTSGSENEHKWTKDVPSSQVVKPTIDLKKQADQLIK</sequence>
<dbReference type="EMBL" id="CP003703">
    <property type="protein sequence ID" value="AFN65373.1"/>
    <property type="molecule type" value="Genomic_DNA"/>
</dbReference>
<name>I6Z6Y5_MYCWM</name>
<dbReference type="RefSeq" id="WP_014850082.1">
    <property type="nucleotide sequence ID" value="NC_018149.1"/>
</dbReference>
<keyword evidence="2" id="KW-1185">Reference proteome</keyword>
<evidence type="ECO:0000313" key="2">
    <source>
        <dbReference type="Proteomes" id="UP000009005"/>
    </source>
</evidence>
<proteinExistence type="predicted"/>
<organism evidence="1 2">
    <name type="scientific">Mycoplasma wenyonii (strain Massachusetts)</name>
    <name type="common">Eperythrozoon wenyonii</name>
    <dbReference type="NCBI Taxonomy" id="1197325"/>
    <lineage>
        <taxon>Bacteria</taxon>
        <taxon>Bacillati</taxon>
        <taxon>Mycoplasmatota</taxon>
        <taxon>Mollicutes</taxon>
        <taxon>Mycoplasmataceae</taxon>
        <taxon>Mycoplasma</taxon>
    </lineage>
</organism>
<gene>
    <name evidence="1" type="ordered locus">WEN_02950</name>
</gene>
<dbReference type="Proteomes" id="UP000009005">
    <property type="component" value="Chromosome"/>
</dbReference>
<evidence type="ECO:0000313" key="1">
    <source>
        <dbReference type="EMBL" id="AFN65373.1"/>
    </source>
</evidence>
<dbReference type="KEGG" id="mwe:WEN_02950"/>